<evidence type="ECO:0000313" key="1">
    <source>
        <dbReference type="EMBL" id="MFD0852056.1"/>
    </source>
</evidence>
<gene>
    <name evidence="1" type="ORF">ACFQ07_07480</name>
</gene>
<comment type="caution">
    <text evidence="1">The sequence shown here is derived from an EMBL/GenBank/DDBJ whole genome shotgun (WGS) entry which is preliminary data.</text>
</comment>
<sequence length="186" mass="19992">AAAAPCHIPGTAYSASWISGVAPIPATDTLLITYTDVCVHGQTISTQAFGLVQYRPTTNALGPQTRPYTTPTGLPFQHNLGSPLIHDGHLHLYAHTCDHTAHGACTTGRVILARTPAHPHAWNNPATYRYWTPHGWTPDHTQARTILDGAAPIGIHVADYTATGHGYALIEQRTLGGDYHLWQAPA</sequence>
<organism evidence="1 2">
    <name type="scientific">Actinomadura adrarensis</name>
    <dbReference type="NCBI Taxonomy" id="1819600"/>
    <lineage>
        <taxon>Bacteria</taxon>
        <taxon>Bacillati</taxon>
        <taxon>Actinomycetota</taxon>
        <taxon>Actinomycetes</taxon>
        <taxon>Streptosporangiales</taxon>
        <taxon>Thermomonosporaceae</taxon>
        <taxon>Actinomadura</taxon>
    </lineage>
</organism>
<name>A0ABW3CC38_9ACTN</name>
<feature type="non-terminal residue" evidence="1">
    <location>
        <position position="1"/>
    </location>
</feature>
<proteinExistence type="predicted"/>
<evidence type="ECO:0008006" key="3">
    <source>
        <dbReference type="Google" id="ProtNLM"/>
    </source>
</evidence>
<reference evidence="2" key="1">
    <citation type="journal article" date="2019" name="Int. J. Syst. Evol. Microbiol.">
        <title>The Global Catalogue of Microorganisms (GCM) 10K type strain sequencing project: providing services to taxonomists for standard genome sequencing and annotation.</title>
        <authorList>
            <consortium name="The Broad Institute Genomics Platform"/>
            <consortium name="The Broad Institute Genome Sequencing Center for Infectious Disease"/>
            <person name="Wu L."/>
            <person name="Ma J."/>
        </authorList>
    </citation>
    <scope>NUCLEOTIDE SEQUENCE [LARGE SCALE GENOMIC DNA]</scope>
    <source>
        <strain evidence="2">JCM 31696</strain>
    </source>
</reference>
<dbReference type="Proteomes" id="UP001597083">
    <property type="component" value="Unassembled WGS sequence"/>
</dbReference>
<dbReference type="EMBL" id="JBHTIR010001025">
    <property type="protein sequence ID" value="MFD0852056.1"/>
    <property type="molecule type" value="Genomic_DNA"/>
</dbReference>
<feature type="non-terminal residue" evidence="1">
    <location>
        <position position="186"/>
    </location>
</feature>
<accession>A0ABW3CC38</accession>
<protein>
    <recommendedName>
        <fullName evidence="3">DUF4185 domain-containing protein</fullName>
    </recommendedName>
</protein>
<evidence type="ECO:0000313" key="2">
    <source>
        <dbReference type="Proteomes" id="UP001597083"/>
    </source>
</evidence>
<keyword evidence="2" id="KW-1185">Reference proteome</keyword>